<protein>
    <submittedName>
        <fullName evidence="2">Uncharacterized protein</fullName>
    </submittedName>
</protein>
<feature type="compositionally biased region" description="Low complexity" evidence="1">
    <location>
        <begin position="342"/>
        <end position="352"/>
    </location>
</feature>
<organism evidence="2 3">
    <name type="scientific">Sphaerosporella brunnea</name>
    <dbReference type="NCBI Taxonomy" id="1250544"/>
    <lineage>
        <taxon>Eukaryota</taxon>
        <taxon>Fungi</taxon>
        <taxon>Dikarya</taxon>
        <taxon>Ascomycota</taxon>
        <taxon>Pezizomycotina</taxon>
        <taxon>Pezizomycetes</taxon>
        <taxon>Pezizales</taxon>
        <taxon>Pyronemataceae</taxon>
        <taxon>Sphaerosporella</taxon>
    </lineage>
</organism>
<feature type="compositionally biased region" description="Polar residues" evidence="1">
    <location>
        <begin position="237"/>
        <end position="251"/>
    </location>
</feature>
<feature type="compositionally biased region" description="Basic and acidic residues" evidence="1">
    <location>
        <begin position="208"/>
        <end position="221"/>
    </location>
</feature>
<feature type="region of interest" description="Disordered" evidence="1">
    <location>
        <begin position="1"/>
        <end position="58"/>
    </location>
</feature>
<feature type="compositionally biased region" description="Basic residues" evidence="1">
    <location>
        <begin position="370"/>
        <end position="380"/>
    </location>
</feature>
<feature type="region of interest" description="Disordered" evidence="1">
    <location>
        <begin position="138"/>
        <end position="442"/>
    </location>
</feature>
<feature type="compositionally biased region" description="Basic residues" evidence="1">
    <location>
        <begin position="1"/>
        <end position="14"/>
    </location>
</feature>
<keyword evidence="3" id="KW-1185">Reference proteome</keyword>
<feature type="compositionally biased region" description="Basic and acidic residues" evidence="1">
    <location>
        <begin position="138"/>
        <end position="149"/>
    </location>
</feature>
<gene>
    <name evidence="2" type="ORF">FN846DRAFT_983572</name>
</gene>
<reference evidence="2 3" key="1">
    <citation type="submission" date="2019-09" db="EMBL/GenBank/DDBJ databases">
        <title>Draft genome of the ectomycorrhizal ascomycete Sphaerosporella brunnea.</title>
        <authorList>
            <consortium name="DOE Joint Genome Institute"/>
            <person name="Benucci G.M."/>
            <person name="Marozzi G."/>
            <person name="Antonielli L."/>
            <person name="Sanchez S."/>
            <person name="Marco P."/>
            <person name="Wang X."/>
            <person name="Falini L.B."/>
            <person name="Barry K."/>
            <person name="Haridas S."/>
            <person name="Lipzen A."/>
            <person name="Labutti K."/>
            <person name="Grigoriev I.V."/>
            <person name="Murat C."/>
            <person name="Martin F."/>
            <person name="Albertini E."/>
            <person name="Donnini D."/>
            <person name="Bonito G."/>
        </authorList>
    </citation>
    <scope>NUCLEOTIDE SEQUENCE [LARGE SCALE GENOMIC DNA]</scope>
    <source>
        <strain evidence="2 3">Sb_GMNB300</strain>
    </source>
</reference>
<feature type="compositionally biased region" description="Low complexity" evidence="1">
    <location>
        <begin position="282"/>
        <end position="333"/>
    </location>
</feature>
<accession>A0A5J5FA09</accession>
<evidence type="ECO:0000313" key="2">
    <source>
        <dbReference type="EMBL" id="KAA8913974.1"/>
    </source>
</evidence>
<dbReference type="EMBL" id="VXIS01000010">
    <property type="protein sequence ID" value="KAA8913974.1"/>
    <property type="molecule type" value="Genomic_DNA"/>
</dbReference>
<name>A0A5J5FA09_9PEZI</name>
<evidence type="ECO:0000313" key="3">
    <source>
        <dbReference type="Proteomes" id="UP000326924"/>
    </source>
</evidence>
<dbReference type="InParanoid" id="A0A5J5FA09"/>
<dbReference type="AlphaFoldDB" id="A0A5J5FA09"/>
<comment type="caution">
    <text evidence="2">The sequence shown here is derived from an EMBL/GenBank/DDBJ whole genome shotgun (WGS) entry which is preliminary data.</text>
</comment>
<sequence>MPRNRRSHQKRSQKTPKERRNTQNEQSNTPNEDSDTQNEQSEIRHAQSEAQKQQAHKERIRALVNNFVFGTGEPVSTLKDSDPVPGFAEGRAYAKELEAALPGAGGKLPARDPRFVARTKGPEEETFDLWRQGRAGRLEVRPLGEEHADMSPGRGRRRTQRTESSDIAESFELDDDAPAERGRRRMHSDESSDIVEPLQWSDLDEDGPPERARTPEVRMDLSDDEFGGLIGDPFVNATPSPSATGNASTWSAGDIEATDTETAYRPQPSWESGRLKTTWSRPPSAVPTEATPTETASLSPPSRESRRLTTTLSRTPSAVPTKATTTKTAYRTRPSGEHRRGAATSSRTSRPRMQQYSEAAASPPPAGTRHPLRSPPRKLPRKEMRTPTARRTNFAVDLSRPTPPLPREAFEDVALGSPPPEEVVGSDQVRGFAEKRNIKLPK</sequence>
<evidence type="ECO:0000256" key="1">
    <source>
        <dbReference type="SAM" id="MobiDB-lite"/>
    </source>
</evidence>
<feature type="compositionally biased region" description="Basic and acidic residues" evidence="1">
    <location>
        <begin position="432"/>
        <end position="442"/>
    </location>
</feature>
<proteinExistence type="predicted"/>
<dbReference type="Proteomes" id="UP000326924">
    <property type="component" value="Unassembled WGS sequence"/>
</dbReference>